<evidence type="ECO:0000256" key="7">
    <source>
        <dbReference type="ARBA" id="ARBA00015499"/>
    </source>
</evidence>
<keyword evidence="9" id="KW-0349">Heme</keyword>
<evidence type="ECO:0000313" key="18">
    <source>
        <dbReference type="Proteomes" id="UP000070544"/>
    </source>
</evidence>
<dbReference type="SUPFAM" id="SSF56524">
    <property type="entry name" value="Oxidoreductase molybdopterin-binding domain"/>
    <property type="match status" value="1"/>
</dbReference>
<keyword evidence="8" id="KW-0500">Molybdenum</keyword>
<evidence type="ECO:0000256" key="2">
    <source>
        <dbReference type="ARBA" id="ARBA00001970"/>
    </source>
</evidence>
<protein>
    <recommendedName>
        <fullName evidence="7">Nitrate reductase [NADPH]</fullName>
        <ecNumber evidence="6">1.7.1.3</ecNumber>
        <ecNumber evidence="5">1.8.3.1</ecNumber>
    </recommendedName>
</protein>
<evidence type="ECO:0000256" key="3">
    <source>
        <dbReference type="ARBA" id="ARBA00004569"/>
    </source>
</evidence>
<dbReference type="PANTHER" id="PTHR19372:SF7">
    <property type="entry name" value="SULFITE OXIDASE, MITOCHONDRIAL"/>
    <property type="match status" value="1"/>
</dbReference>
<comment type="catalytic activity">
    <reaction evidence="14">
        <text>nitrite + NADP(+) + H2O = nitrate + NADPH + H(+)</text>
        <dbReference type="Rhea" id="RHEA:19061"/>
        <dbReference type="ChEBI" id="CHEBI:15377"/>
        <dbReference type="ChEBI" id="CHEBI:15378"/>
        <dbReference type="ChEBI" id="CHEBI:16301"/>
        <dbReference type="ChEBI" id="CHEBI:17632"/>
        <dbReference type="ChEBI" id="CHEBI:57783"/>
        <dbReference type="ChEBI" id="CHEBI:58349"/>
        <dbReference type="EC" id="1.7.1.3"/>
    </reaction>
</comment>
<dbReference type="InterPro" id="IPR001199">
    <property type="entry name" value="Cyt_B5-like_heme/steroid-bd"/>
</dbReference>
<evidence type="ECO:0000256" key="10">
    <source>
        <dbReference type="ARBA" id="ARBA00022723"/>
    </source>
</evidence>
<comment type="pathway">
    <text evidence="4">Energy metabolism; sulfur metabolism.</text>
</comment>
<dbReference type="PRINTS" id="PR00363">
    <property type="entry name" value="CYTOCHROMEB5"/>
</dbReference>
<dbReference type="InterPro" id="IPR036400">
    <property type="entry name" value="Cyt_B5-like_heme/steroid_sf"/>
</dbReference>
<dbReference type="GO" id="GO:0050464">
    <property type="term" value="F:nitrate reductase (NADPH) activity"/>
    <property type="evidence" value="ECO:0007669"/>
    <property type="project" value="UniProtKB-EC"/>
</dbReference>
<dbReference type="Pfam" id="PF03404">
    <property type="entry name" value="Mo-co_dimer"/>
    <property type="match status" value="1"/>
</dbReference>
<dbReference type="PROSITE" id="PS50255">
    <property type="entry name" value="CYTOCHROME_B5_2"/>
    <property type="match status" value="1"/>
</dbReference>
<dbReference type="STRING" id="1344416.A0A138ZZV1"/>
<keyword evidence="12" id="KW-0408">Iron</keyword>
<dbReference type="Gene3D" id="3.10.120.10">
    <property type="entry name" value="Cytochrome b5-like heme/steroid binding domain"/>
    <property type="match status" value="1"/>
</dbReference>
<keyword evidence="13" id="KW-0496">Mitochondrion</keyword>
<dbReference type="SUPFAM" id="SSF81296">
    <property type="entry name" value="E set domains"/>
    <property type="match status" value="1"/>
</dbReference>
<dbReference type="Pfam" id="PF00174">
    <property type="entry name" value="Oxidored_molyb"/>
    <property type="match status" value="1"/>
</dbReference>
<dbReference type="FunFam" id="3.10.120.10:FF:000007">
    <property type="entry name" value="Sulfite oxidase, mitochondrial"/>
    <property type="match status" value="1"/>
</dbReference>
<feature type="domain" description="Cytochrome b5 heme-binding" evidence="16">
    <location>
        <begin position="115"/>
        <end position="196"/>
    </location>
</feature>
<keyword evidence="18" id="KW-1185">Reference proteome</keyword>
<comment type="subcellular location">
    <subcellularLocation>
        <location evidence="3">Mitochondrion intermembrane space</location>
    </subcellularLocation>
</comment>
<evidence type="ECO:0000256" key="15">
    <source>
        <dbReference type="SAM" id="Phobius"/>
    </source>
</evidence>
<dbReference type="OMA" id="EESTSQW"/>
<gene>
    <name evidence="17" type="ORF">M427DRAFT_116583</name>
</gene>
<dbReference type="EMBL" id="KQ965839">
    <property type="protein sequence ID" value="KXS10029.1"/>
    <property type="molecule type" value="Genomic_DNA"/>
</dbReference>
<proteinExistence type="predicted"/>
<keyword evidence="10" id="KW-0479">Metal-binding</keyword>
<dbReference type="InterPro" id="IPR036374">
    <property type="entry name" value="OxRdtase_Mopterin-bd_sf"/>
</dbReference>
<dbReference type="GO" id="GO:0030151">
    <property type="term" value="F:molybdenum ion binding"/>
    <property type="evidence" value="ECO:0007669"/>
    <property type="project" value="InterPro"/>
</dbReference>
<comment type="cofactor">
    <cofactor evidence="1">
        <name>Mo-molybdopterin</name>
        <dbReference type="ChEBI" id="CHEBI:71302"/>
    </cofactor>
</comment>
<dbReference type="GO" id="GO:0006790">
    <property type="term" value="P:sulfur compound metabolic process"/>
    <property type="evidence" value="ECO:0007669"/>
    <property type="project" value="TreeGrafter"/>
</dbReference>
<dbReference type="SMART" id="SM01117">
    <property type="entry name" value="Cyt-b5"/>
    <property type="match status" value="1"/>
</dbReference>
<keyword evidence="15" id="KW-0812">Transmembrane</keyword>
<evidence type="ECO:0000256" key="14">
    <source>
        <dbReference type="ARBA" id="ARBA00049155"/>
    </source>
</evidence>
<dbReference type="InterPro" id="IPR005066">
    <property type="entry name" value="MoCF_OxRdtse_dimer"/>
</dbReference>
<evidence type="ECO:0000256" key="11">
    <source>
        <dbReference type="ARBA" id="ARBA00023002"/>
    </source>
</evidence>
<evidence type="ECO:0000256" key="6">
    <source>
        <dbReference type="ARBA" id="ARBA00012673"/>
    </source>
</evidence>
<dbReference type="OrthoDB" id="10051395at2759"/>
<keyword evidence="15" id="KW-0472">Membrane</keyword>
<evidence type="ECO:0000256" key="9">
    <source>
        <dbReference type="ARBA" id="ARBA00022617"/>
    </source>
</evidence>
<evidence type="ECO:0000256" key="4">
    <source>
        <dbReference type="ARBA" id="ARBA00004971"/>
    </source>
</evidence>
<dbReference type="AlphaFoldDB" id="A0A138ZZV1"/>
<evidence type="ECO:0000259" key="16">
    <source>
        <dbReference type="PROSITE" id="PS50255"/>
    </source>
</evidence>
<organism evidence="17 18">
    <name type="scientific">Gonapodya prolifera (strain JEL478)</name>
    <name type="common">Monoblepharis prolifera</name>
    <dbReference type="NCBI Taxonomy" id="1344416"/>
    <lineage>
        <taxon>Eukaryota</taxon>
        <taxon>Fungi</taxon>
        <taxon>Fungi incertae sedis</taxon>
        <taxon>Chytridiomycota</taxon>
        <taxon>Chytridiomycota incertae sedis</taxon>
        <taxon>Monoblepharidomycetes</taxon>
        <taxon>Monoblepharidales</taxon>
        <taxon>Gonapodyaceae</taxon>
        <taxon>Gonapodya</taxon>
    </lineage>
</organism>
<dbReference type="PROSITE" id="PS00191">
    <property type="entry name" value="CYTOCHROME_B5_1"/>
    <property type="match status" value="1"/>
</dbReference>
<dbReference type="GO" id="GO:0008482">
    <property type="term" value="F:sulfite oxidase activity"/>
    <property type="evidence" value="ECO:0007669"/>
    <property type="project" value="UniProtKB-EC"/>
</dbReference>
<dbReference type="PANTHER" id="PTHR19372">
    <property type="entry name" value="SULFITE REDUCTASE"/>
    <property type="match status" value="1"/>
</dbReference>
<evidence type="ECO:0000256" key="1">
    <source>
        <dbReference type="ARBA" id="ARBA00001924"/>
    </source>
</evidence>
<dbReference type="Gene3D" id="3.90.420.10">
    <property type="entry name" value="Oxidoreductase, molybdopterin-binding domain"/>
    <property type="match status" value="1"/>
</dbReference>
<dbReference type="Proteomes" id="UP000070544">
    <property type="component" value="Unassembled WGS sequence"/>
</dbReference>
<dbReference type="InterPro" id="IPR000572">
    <property type="entry name" value="OxRdtase_Mopterin-bd_dom"/>
</dbReference>
<accession>A0A138ZZV1</accession>
<dbReference type="FunFam" id="3.90.420.10:FF:000002">
    <property type="entry name" value="sulfite oxidase, mitochondrial"/>
    <property type="match status" value="1"/>
</dbReference>
<dbReference type="InterPro" id="IPR014756">
    <property type="entry name" value="Ig_E-set"/>
</dbReference>
<evidence type="ECO:0000313" key="17">
    <source>
        <dbReference type="EMBL" id="KXS10029.1"/>
    </source>
</evidence>
<evidence type="ECO:0000256" key="5">
    <source>
        <dbReference type="ARBA" id="ARBA00012505"/>
    </source>
</evidence>
<dbReference type="EC" id="1.8.3.1" evidence="5"/>
<dbReference type="GO" id="GO:0043546">
    <property type="term" value="F:molybdopterin cofactor binding"/>
    <property type="evidence" value="ECO:0007669"/>
    <property type="project" value="TreeGrafter"/>
</dbReference>
<sequence length="596" mass="65647">MRNPITRITRNAIATAHIGLASVTLHTRPGWHSSLAVRWEGTHRARTLRAISTQSPLASGNTRQSSSRGPFLPLFALIGGAVGIAFTTLGFVDLEAAKNGPEDGGEMAGDFRPDLPTYTQRQVSSHNQLPPDGPGVWVTYRRGVYDVTRFIENHPGGERIMLAAGGPVDPFWGVYRNHAADHVWEILESHRIGNVEEGAKWDVDLSKVGDPFALDPVRGPELIMLNTRPCNAESPPSTLADDFVTPVDTFYVRNHFGVPLEQEQHTLLVEVEGGKTYEVDLDELRKMPKKSVIAVVQCAGNRRKDMHLFKPVQGILWGPGAISCGLYTGVPLKDLLKRVGVTSERGGLHHVQFEALDKYGSSIPLSKALDPLGDVIVAYEHNEEAITRDHGSPLRVIVPGHVAARSVKFLKRVVVSKEESHAQWQRRDYKMFPPHVTPDTADYSTVPAIQTMPVNSAISHPTPGDRISPSDATMPVKGWAWSGDGKLITSVEVSVDGGSTWAPARLDQGKEWVEKNVSDPDAKRDALVSIDRGWAWMKWELDVDTKTLERGKELTLMCRARDSSGGEQPRSFDLVYNFRGFNGNAYHKVTVQVASK</sequence>
<dbReference type="GO" id="GO:0020037">
    <property type="term" value="F:heme binding"/>
    <property type="evidence" value="ECO:0007669"/>
    <property type="project" value="InterPro"/>
</dbReference>
<keyword evidence="15" id="KW-1133">Transmembrane helix</keyword>
<comment type="cofactor">
    <cofactor evidence="2">
        <name>heme b</name>
        <dbReference type="ChEBI" id="CHEBI:60344"/>
    </cofactor>
</comment>
<dbReference type="InterPro" id="IPR018506">
    <property type="entry name" value="Cyt_B5_heme-BS"/>
</dbReference>
<evidence type="ECO:0000256" key="12">
    <source>
        <dbReference type="ARBA" id="ARBA00023004"/>
    </source>
</evidence>
<evidence type="ECO:0000256" key="8">
    <source>
        <dbReference type="ARBA" id="ARBA00022505"/>
    </source>
</evidence>
<name>A0A138ZZV1_GONPJ</name>
<keyword evidence="11" id="KW-0560">Oxidoreductase</keyword>
<dbReference type="SUPFAM" id="SSF55856">
    <property type="entry name" value="Cytochrome b5-like heme/steroid binding domain"/>
    <property type="match status" value="1"/>
</dbReference>
<dbReference type="GO" id="GO:0005758">
    <property type="term" value="C:mitochondrial intermembrane space"/>
    <property type="evidence" value="ECO:0007669"/>
    <property type="project" value="UniProtKB-SubCell"/>
</dbReference>
<reference evidence="17 18" key="1">
    <citation type="journal article" date="2015" name="Genome Biol. Evol.">
        <title>Phylogenomic analyses indicate that early fungi evolved digesting cell walls of algal ancestors of land plants.</title>
        <authorList>
            <person name="Chang Y."/>
            <person name="Wang S."/>
            <person name="Sekimoto S."/>
            <person name="Aerts A.L."/>
            <person name="Choi C."/>
            <person name="Clum A."/>
            <person name="LaButti K.M."/>
            <person name="Lindquist E.A."/>
            <person name="Yee Ngan C."/>
            <person name="Ohm R.A."/>
            <person name="Salamov A.A."/>
            <person name="Grigoriev I.V."/>
            <person name="Spatafora J.W."/>
            <person name="Berbee M.L."/>
        </authorList>
    </citation>
    <scope>NUCLEOTIDE SEQUENCE [LARGE SCALE GENOMIC DNA]</scope>
    <source>
        <strain evidence="17 18">JEL478</strain>
    </source>
</reference>
<dbReference type="Gene3D" id="2.60.40.650">
    <property type="match status" value="1"/>
</dbReference>
<dbReference type="EC" id="1.7.1.3" evidence="6"/>
<dbReference type="Pfam" id="PF00173">
    <property type="entry name" value="Cyt-b5"/>
    <property type="match status" value="1"/>
</dbReference>
<dbReference type="InterPro" id="IPR008335">
    <property type="entry name" value="Mopterin_OxRdtase_euk"/>
</dbReference>
<feature type="transmembrane region" description="Helical" evidence="15">
    <location>
        <begin position="71"/>
        <end position="92"/>
    </location>
</feature>
<evidence type="ECO:0000256" key="13">
    <source>
        <dbReference type="ARBA" id="ARBA00023128"/>
    </source>
</evidence>
<dbReference type="PRINTS" id="PR00407">
    <property type="entry name" value="EUMOPTERIN"/>
</dbReference>